<evidence type="ECO:0000256" key="5">
    <source>
        <dbReference type="ARBA" id="ARBA00023136"/>
    </source>
</evidence>
<gene>
    <name evidence="9" type="ORF">JZ751_013350</name>
</gene>
<dbReference type="SUPFAM" id="SSF103473">
    <property type="entry name" value="MFS general substrate transporter"/>
    <property type="match status" value="2"/>
</dbReference>
<dbReference type="Gene3D" id="1.20.1250.20">
    <property type="entry name" value="MFS general substrate transporter like domains"/>
    <property type="match status" value="2"/>
</dbReference>
<keyword evidence="3 7" id="KW-0812">Transmembrane</keyword>
<dbReference type="PANTHER" id="PTHR16172">
    <property type="entry name" value="MAJOR FACILITATOR SUPERFAMILY DOMAIN-CONTAINING PROTEIN 6-LIKE"/>
    <property type="match status" value="1"/>
</dbReference>
<feature type="transmembrane region" description="Helical" evidence="7">
    <location>
        <begin position="571"/>
        <end position="589"/>
    </location>
</feature>
<feature type="compositionally biased region" description="Low complexity" evidence="6">
    <location>
        <begin position="274"/>
        <end position="284"/>
    </location>
</feature>
<evidence type="ECO:0000256" key="3">
    <source>
        <dbReference type="ARBA" id="ARBA00022692"/>
    </source>
</evidence>
<feature type="region of interest" description="Disordered" evidence="6">
    <location>
        <begin position="701"/>
        <end position="740"/>
    </location>
</feature>
<evidence type="ECO:0000313" key="9">
    <source>
        <dbReference type="EMBL" id="KAG9343961.1"/>
    </source>
</evidence>
<feature type="transmembrane region" description="Helical" evidence="7">
    <location>
        <begin position="40"/>
        <end position="59"/>
    </location>
</feature>
<evidence type="ECO:0000256" key="7">
    <source>
        <dbReference type="SAM" id="Phobius"/>
    </source>
</evidence>
<dbReference type="EMBL" id="JAFBMS010000022">
    <property type="protein sequence ID" value="KAG9343961.1"/>
    <property type="molecule type" value="Genomic_DNA"/>
</dbReference>
<feature type="region of interest" description="Disordered" evidence="6">
    <location>
        <begin position="202"/>
        <end position="223"/>
    </location>
</feature>
<dbReference type="InterPro" id="IPR024989">
    <property type="entry name" value="MFS_assoc_dom"/>
</dbReference>
<protein>
    <recommendedName>
        <fullName evidence="8">Major facilitator superfamily associated domain-containing protein</fullName>
    </recommendedName>
</protein>
<evidence type="ECO:0000256" key="1">
    <source>
        <dbReference type="ARBA" id="ARBA00004141"/>
    </source>
</evidence>
<comment type="subcellular location">
    <subcellularLocation>
        <location evidence="1">Membrane</location>
        <topology evidence="1">Multi-pass membrane protein</topology>
    </subcellularLocation>
</comment>
<feature type="transmembrane region" description="Helical" evidence="7">
    <location>
        <begin position="107"/>
        <end position="126"/>
    </location>
</feature>
<dbReference type="PANTHER" id="PTHR16172:SF41">
    <property type="entry name" value="MAJOR FACILITATOR SUPERFAMILY DOMAIN-CONTAINING PROTEIN 6-LIKE"/>
    <property type="match status" value="1"/>
</dbReference>
<comment type="similarity">
    <text evidence="2">Belongs to the major facilitator superfamily. MFSD6 family.</text>
</comment>
<feature type="transmembrane region" description="Helical" evidence="7">
    <location>
        <begin position="384"/>
        <end position="402"/>
    </location>
</feature>
<keyword evidence="4 7" id="KW-1133">Transmembrane helix</keyword>
<dbReference type="Pfam" id="PF12832">
    <property type="entry name" value="MFS_1_like"/>
    <property type="match status" value="1"/>
</dbReference>
<feature type="transmembrane region" description="Helical" evidence="7">
    <location>
        <begin position="429"/>
        <end position="450"/>
    </location>
</feature>
<dbReference type="InterPro" id="IPR036259">
    <property type="entry name" value="MFS_trans_sf"/>
</dbReference>
<evidence type="ECO:0000256" key="4">
    <source>
        <dbReference type="ARBA" id="ARBA00022989"/>
    </source>
</evidence>
<dbReference type="Proteomes" id="UP000824540">
    <property type="component" value="Unassembled WGS sequence"/>
</dbReference>
<feature type="transmembrane region" description="Helical" evidence="7">
    <location>
        <begin position="462"/>
        <end position="483"/>
    </location>
</feature>
<dbReference type="GO" id="GO:0016020">
    <property type="term" value="C:membrane"/>
    <property type="evidence" value="ECO:0007669"/>
    <property type="project" value="UniProtKB-SubCell"/>
</dbReference>
<feature type="compositionally biased region" description="Basic residues" evidence="6">
    <location>
        <begin position="339"/>
        <end position="350"/>
    </location>
</feature>
<accession>A0A8T2NXU9</accession>
<dbReference type="InterPro" id="IPR051717">
    <property type="entry name" value="MFS_MFSD6"/>
</dbReference>
<feature type="transmembrane region" description="Helical" evidence="7">
    <location>
        <begin position="504"/>
        <end position="522"/>
    </location>
</feature>
<sequence length="740" mass="79083">MDGSDFPICVLFADCQGGRERKKGSAAIMKRAGQQWDVKAGLRIAGAFSFLLSCGRASLLPFLTLYLRHLGLTAAMAGIVMATRQLVTLAWGPASAYLARRHNRRRMAVVVSLLCSAGAALIFPFIPPAPGSEMATRERCNATQLWATAGDSGSAAENFTSTFIGVPKFTFKIFQGATLSPTNESKVLVDLSNKGEAVSSNGVNTSNVLTPRKTTTMPTSIGDTPTAVLMSVVKNTEPVSNEVDTTPALAQGSKHVAGLVPVNKTVEHSSNRGKAVAKPVPASKASKHPPTRGDGGHQASRETKSHVPPSGSTGSEEQGVVGIGVSDITSSPPPPPPSRKIRASGRGAKRKQQEEEEEEEMREVEAARYEFLGSLKVMDAQHQLFFLVLLALSLWEGAVAPLERSVDDGLYEYLDFVDAAERHRTTQAWGLLGAAGGACGAGLLVGGLGLDCFTTRQGSAHFYAYALLMAIAVPVAVYLPMYLNRKRGPPGRGLKAFRQVRGDTRAILCAVTAFLAGAATSAVDDFLLWQMEDHGSGEMQMAVALGAALLSQAVFHLAATTWPSRFLSRGWLVSAGTTSLGLQCLYYAFLWSSWSVLPAQALSFLSTGALWWSVEFQCEGVATPGTERHVRGIVRHLAAGMGAGLGSLAAGFTMDRFGAPIMFQGAATILLLWGLGLPFVMSRLPQRRRINYSRLLTADASERSESDSDQEQENDWLVKAMQNDKSTSSSSNNNNNGKIW</sequence>
<evidence type="ECO:0000256" key="6">
    <source>
        <dbReference type="SAM" id="MobiDB-lite"/>
    </source>
</evidence>
<evidence type="ECO:0000256" key="2">
    <source>
        <dbReference type="ARBA" id="ARBA00005241"/>
    </source>
</evidence>
<feature type="transmembrane region" description="Helical" evidence="7">
    <location>
        <begin position="65"/>
        <end position="87"/>
    </location>
</feature>
<feature type="transmembrane region" description="Helical" evidence="7">
    <location>
        <begin position="542"/>
        <end position="559"/>
    </location>
</feature>
<feature type="compositionally biased region" description="Low complexity" evidence="6">
    <location>
        <begin position="726"/>
        <end position="740"/>
    </location>
</feature>
<keyword evidence="5 7" id="KW-0472">Membrane</keyword>
<feature type="region of interest" description="Disordered" evidence="6">
    <location>
        <begin position="265"/>
        <end position="361"/>
    </location>
</feature>
<comment type="caution">
    <text evidence="9">The sequence shown here is derived from an EMBL/GenBank/DDBJ whole genome shotgun (WGS) entry which is preliminary data.</text>
</comment>
<dbReference type="OrthoDB" id="515887at2759"/>
<evidence type="ECO:0000313" key="10">
    <source>
        <dbReference type="Proteomes" id="UP000824540"/>
    </source>
</evidence>
<evidence type="ECO:0000259" key="8">
    <source>
        <dbReference type="Pfam" id="PF12832"/>
    </source>
</evidence>
<dbReference type="AlphaFoldDB" id="A0A8T2NXU9"/>
<organism evidence="9 10">
    <name type="scientific">Albula glossodonta</name>
    <name type="common">roundjaw bonefish</name>
    <dbReference type="NCBI Taxonomy" id="121402"/>
    <lineage>
        <taxon>Eukaryota</taxon>
        <taxon>Metazoa</taxon>
        <taxon>Chordata</taxon>
        <taxon>Craniata</taxon>
        <taxon>Vertebrata</taxon>
        <taxon>Euteleostomi</taxon>
        <taxon>Actinopterygii</taxon>
        <taxon>Neopterygii</taxon>
        <taxon>Teleostei</taxon>
        <taxon>Albuliformes</taxon>
        <taxon>Albulidae</taxon>
        <taxon>Albula</taxon>
    </lineage>
</organism>
<name>A0A8T2NXU9_9TELE</name>
<feature type="transmembrane region" description="Helical" evidence="7">
    <location>
        <begin position="660"/>
        <end position="680"/>
    </location>
</feature>
<reference evidence="9" key="1">
    <citation type="thesis" date="2021" institute="BYU ScholarsArchive" country="Provo, UT, USA">
        <title>Applications of and Algorithms for Genome Assembly and Genomic Analyses with an Emphasis on Marine Teleosts.</title>
        <authorList>
            <person name="Pickett B.D."/>
        </authorList>
    </citation>
    <scope>NUCLEOTIDE SEQUENCE</scope>
    <source>
        <strain evidence="9">HI-2016</strain>
    </source>
</reference>
<feature type="domain" description="Major facilitator superfamily associated" evidence="8">
    <location>
        <begin position="48"/>
        <end position="664"/>
    </location>
</feature>
<proteinExistence type="inferred from homology"/>
<keyword evidence="10" id="KW-1185">Reference proteome</keyword>